<dbReference type="Gene3D" id="1.10.260.40">
    <property type="entry name" value="lambda repressor-like DNA-binding domains"/>
    <property type="match status" value="1"/>
</dbReference>
<proteinExistence type="predicted"/>
<dbReference type="SMART" id="SM00530">
    <property type="entry name" value="HTH_XRE"/>
    <property type="match status" value="1"/>
</dbReference>
<dbReference type="EMBL" id="QRZM01000001">
    <property type="protein sequence ID" value="RGV78505.1"/>
    <property type="molecule type" value="Genomic_DNA"/>
</dbReference>
<dbReference type="InterPro" id="IPR001387">
    <property type="entry name" value="Cro/C1-type_HTH"/>
</dbReference>
<dbReference type="InterPro" id="IPR010982">
    <property type="entry name" value="Lambda_DNA-bd_dom_sf"/>
</dbReference>
<dbReference type="InterPro" id="IPR050807">
    <property type="entry name" value="TransReg_Diox_bact_type"/>
</dbReference>
<dbReference type="PROSITE" id="PS50943">
    <property type="entry name" value="HTH_CROC1"/>
    <property type="match status" value="1"/>
</dbReference>
<evidence type="ECO:0000256" key="1">
    <source>
        <dbReference type="ARBA" id="ARBA00023125"/>
    </source>
</evidence>
<sequence>MEQNKTLQKIQQILDEKNWSKYKLAQASNIPYSSLNSMFNKNTQPSLATLEKMCMGLDITMSEFFSNDTPIKKDNEHYSSEELDLIDMYRSLKKSDKKLLLIYMKGFSKKPL</sequence>
<evidence type="ECO:0000313" key="3">
    <source>
        <dbReference type="EMBL" id="RGV78505.1"/>
    </source>
</evidence>
<comment type="caution">
    <text evidence="3">The sequence shown here is derived from an EMBL/GenBank/DDBJ whole genome shotgun (WGS) entry which is preliminary data.</text>
</comment>
<dbReference type="AlphaFoldDB" id="A0A412ZE85"/>
<organism evidence="3 4">
    <name type="scientific">Enterocloster bolteae</name>
    <dbReference type="NCBI Taxonomy" id="208479"/>
    <lineage>
        <taxon>Bacteria</taxon>
        <taxon>Bacillati</taxon>
        <taxon>Bacillota</taxon>
        <taxon>Clostridia</taxon>
        <taxon>Lachnospirales</taxon>
        <taxon>Lachnospiraceae</taxon>
        <taxon>Enterocloster</taxon>
    </lineage>
</organism>
<dbReference type="GO" id="GO:0005829">
    <property type="term" value="C:cytosol"/>
    <property type="evidence" value="ECO:0007669"/>
    <property type="project" value="TreeGrafter"/>
</dbReference>
<gene>
    <name evidence="3" type="ORF">DWW02_01845</name>
</gene>
<evidence type="ECO:0000259" key="2">
    <source>
        <dbReference type="PROSITE" id="PS50943"/>
    </source>
</evidence>
<dbReference type="CDD" id="cd00093">
    <property type="entry name" value="HTH_XRE"/>
    <property type="match status" value="1"/>
</dbReference>
<protein>
    <submittedName>
        <fullName evidence="3">XRE family transcriptional regulator</fullName>
    </submittedName>
</protein>
<accession>A0A412ZE85</accession>
<dbReference type="GO" id="GO:0003700">
    <property type="term" value="F:DNA-binding transcription factor activity"/>
    <property type="evidence" value="ECO:0007669"/>
    <property type="project" value="TreeGrafter"/>
</dbReference>
<evidence type="ECO:0000313" key="4">
    <source>
        <dbReference type="Proteomes" id="UP000284543"/>
    </source>
</evidence>
<dbReference type="Pfam" id="PF13443">
    <property type="entry name" value="HTH_26"/>
    <property type="match status" value="1"/>
</dbReference>
<reference evidence="3 4" key="1">
    <citation type="submission" date="2018-08" db="EMBL/GenBank/DDBJ databases">
        <title>A genome reference for cultivated species of the human gut microbiota.</title>
        <authorList>
            <person name="Zou Y."/>
            <person name="Xue W."/>
            <person name="Luo G."/>
        </authorList>
    </citation>
    <scope>NUCLEOTIDE SEQUENCE [LARGE SCALE GENOMIC DNA]</scope>
    <source>
        <strain evidence="3 4">AF14-18</strain>
    </source>
</reference>
<dbReference type="PANTHER" id="PTHR46797:SF1">
    <property type="entry name" value="METHYLPHOSPHONATE SYNTHASE"/>
    <property type="match status" value="1"/>
</dbReference>
<dbReference type="GO" id="GO:0003677">
    <property type="term" value="F:DNA binding"/>
    <property type="evidence" value="ECO:0007669"/>
    <property type="project" value="UniProtKB-KW"/>
</dbReference>
<dbReference type="PANTHER" id="PTHR46797">
    <property type="entry name" value="HTH-TYPE TRANSCRIPTIONAL REGULATOR"/>
    <property type="match status" value="1"/>
</dbReference>
<name>A0A412ZE85_9FIRM</name>
<dbReference type="SUPFAM" id="SSF47413">
    <property type="entry name" value="lambda repressor-like DNA-binding domains"/>
    <property type="match status" value="1"/>
</dbReference>
<dbReference type="RefSeq" id="WP_118017284.1">
    <property type="nucleotide sequence ID" value="NZ_CAUHGS010000006.1"/>
</dbReference>
<dbReference type="Proteomes" id="UP000284543">
    <property type="component" value="Unassembled WGS sequence"/>
</dbReference>
<feature type="domain" description="HTH cro/C1-type" evidence="2">
    <location>
        <begin position="10"/>
        <end position="64"/>
    </location>
</feature>
<keyword evidence="1" id="KW-0238">DNA-binding</keyword>